<dbReference type="Pfam" id="PF00005">
    <property type="entry name" value="ABC_tran"/>
    <property type="match status" value="1"/>
</dbReference>
<dbReference type="PROSITE" id="PS00211">
    <property type="entry name" value="ABC_TRANSPORTER_1"/>
    <property type="match status" value="1"/>
</dbReference>
<feature type="domain" description="ABC transporter" evidence="4">
    <location>
        <begin position="8"/>
        <end position="241"/>
    </location>
</feature>
<dbReference type="CDD" id="cd03293">
    <property type="entry name" value="ABC_NrtD_SsuB_transporters"/>
    <property type="match status" value="1"/>
</dbReference>
<evidence type="ECO:0000256" key="2">
    <source>
        <dbReference type="ARBA" id="ARBA00022741"/>
    </source>
</evidence>
<dbReference type="InterPro" id="IPR017871">
    <property type="entry name" value="ABC_transporter-like_CS"/>
</dbReference>
<name>A0A6J6UD87_9ZZZZ</name>
<dbReference type="SUPFAM" id="SSF52540">
    <property type="entry name" value="P-loop containing nucleoside triphosphate hydrolases"/>
    <property type="match status" value="1"/>
</dbReference>
<dbReference type="EMBL" id="CAEZZG010000012">
    <property type="protein sequence ID" value="CAB4757811.1"/>
    <property type="molecule type" value="Genomic_DNA"/>
</dbReference>
<keyword evidence="3" id="KW-0067">ATP-binding</keyword>
<dbReference type="InterPro" id="IPR050166">
    <property type="entry name" value="ABC_transporter_ATP-bind"/>
</dbReference>
<accession>A0A6J6UD87</accession>
<dbReference type="PANTHER" id="PTHR42788:SF13">
    <property type="entry name" value="ALIPHATIC SULFONATES IMPORT ATP-BINDING PROTEIN SSUB"/>
    <property type="match status" value="1"/>
</dbReference>
<reference evidence="5" key="1">
    <citation type="submission" date="2020-05" db="EMBL/GenBank/DDBJ databases">
        <authorList>
            <person name="Chiriac C."/>
            <person name="Salcher M."/>
            <person name="Ghai R."/>
            <person name="Kavagutti S V."/>
        </authorList>
    </citation>
    <scope>NUCLEOTIDE SEQUENCE</scope>
</reference>
<dbReference type="GO" id="GO:0005524">
    <property type="term" value="F:ATP binding"/>
    <property type="evidence" value="ECO:0007669"/>
    <property type="project" value="UniProtKB-KW"/>
</dbReference>
<dbReference type="PANTHER" id="PTHR42788">
    <property type="entry name" value="TAURINE IMPORT ATP-BINDING PROTEIN-RELATED"/>
    <property type="match status" value="1"/>
</dbReference>
<dbReference type="Gene3D" id="3.40.50.300">
    <property type="entry name" value="P-loop containing nucleotide triphosphate hydrolases"/>
    <property type="match status" value="1"/>
</dbReference>
<keyword evidence="2" id="KW-0547">Nucleotide-binding</keyword>
<evidence type="ECO:0000313" key="5">
    <source>
        <dbReference type="EMBL" id="CAB4757811.1"/>
    </source>
</evidence>
<keyword evidence="1" id="KW-0813">Transport</keyword>
<evidence type="ECO:0000259" key="4">
    <source>
        <dbReference type="PROSITE" id="PS50893"/>
    </source>
</evidence>
<dbReference type="GO" id="GO:0016887">
    <property type="term" value="F:ATP hydrolysis activity"/>
    <property type="evidence" value="ECO:0007669"/>
    <property type="project" value="InterPro"/>
</dbReference>
<dbReference type="SMART" id="SM00382">
    <property type="entry name" value="AAA"/>
    <property type="match status" value="1"/>
</dbReference>
<dbReference type="InterPro" id="IPR027417">
    <property type="entry name" value="P-loop_NTPase"/>
</dbReference>
<dbReference type="PROSITE" id="PS50893">
    <property type="entry name" value="ABC_TRANSPORTER_2"/>
    <property type="match status" value="1"/>
</dbReference>
<sequence length="258" mass="28585">MKDRSKHIEILNLSKSFENSGSELKVLKNISLDVSSGEFIAICGRSGVGKSTLIRMIAGLVKPSSGTVAIDGDLVVNPPNSMGFVTQDYSRSLLPWFSVEKNVALPFKAKNFSKLEKKRKVEEVLEAVGLADFAKFYPWQLSGGMQQRVAIARSLVLDPKLLLLDEPFASVDAQIRLELEDLIANIVLQKKITTIIVTHDIDEAIYLADRVILISDSPASVSKIIQVKLARPRSQTETRSDPKFVKMRTQLYASLRGK</sequence>
<dbReference type="InterPro" id="IPR003439">
    <property type="entry name" value="ABC_transporter-like_ATP-bd"/>
</dbReference>
<proteinExistence type="predicted"/>
<dbReference type="InterPro" id="IPR003593">
    <property type="entry name" value="AAA+_ATPase"/>
</dbReference>
<evidence type="ECO:0000256" key="3">
    <source>
        <dbReference type="ARBA" id="ARBA00022840"/>
    </source>
</evidence>
<dbReference type="AlphaFoldDB" id="A0A6J6UD87"/>
<organism evidence="5">
    <name type="scientific">freshwater metagenome</name>
    <dbReference type="NCBI Taxonomy" id="449393"/>
    <lineage>
        <taxon>unclassified sequences</taxon>
        <taxon>metagenomes</taxon>
        <taxon>ecological metagenomes</taxon>
    </lineage>
</organism>
<evidence type="ECO:0000256" key="1">
    <source>
        <dbReference type="ARBA" id="ARBA00022448"/>
    </source>
</evidence>
<protein>
    <submittedName>
        <fullName evidence="5">Unannotated protein</fullName>
    </submittedName>
</protein>
<gene>
    <name evidence="5" type="ORF">UFOPK2844_00878</name>
</gene>